<proteinExistence type="predicted"/>
<dbReference type="EMBL" id="SPHZ02000007">
    <property type="protein sequence ID" value="KAF0908021.1"/>
    <property type="molecule type" value="Genomic_DNA"/>
</dbReference>
<evidence type="ECO:0000256" key="1">
    <source>
        <dbReference type="SAM" id="MobiDB-lite"/>
    </source>
</evidence>
<name>A0A6G1D6J4_9ORYZ</name>
<keyword evidence="3" id="KW-1185">Reference proteome</keyword>
<sequence>MPDGLRQFPSTATVTDVGNTSPSFLQLLPSTADKLTVAPSTSLALKLRFNYRMVGHNTSSAHASNDVADAPVVHAAPVNLSSTPSST</sequence>
<comment type="caution">
    <text evidence="2">The sequence shown here is derived from an EMBL/GenBank/DDBJ whole genome shotgun (WGS) entry which is preliminary data.</text>
</comment>
<reference evidence="2 3" key="1">
    <citation type="submission" date="2019-11" db="EMBL/GenBank/DDBJ databases">
        <title>Whole genome sequence of Oryza granulata.</title>
        <authorList>
            <person name="Li W."/>
        </authorList>
    </citation>
    <scope>NUCLEOTIDE SEQUENCE [LARGE SCALE GENOMIC DNA]</scope>
    <source>
        <strain evidence="3">cv. Menghai</strain>
        <tissue evidence="2">Leaf</tissue>
    </source>
</reference>
<accession>A0A6G1D6J4</accession>
<feature type="region of interest" description="Disordered" evidence="1">
    <location>
        <begin position="1"/>
        <end position="20"/>
    </location>
</feature>
<dbReference type="AlphaFoldDB" id="A0A6G1D6J4"/>
<evidence type="ECO:0000313" key="2">
    <source>
        <dbReference type="EMBL" id="KAF0908021.1"/>
    </source>
</evidence>
<organism evidence="2 3">
    <name type="scientific">Oryza meyeriana var. granulata</name>
    <dbReference type="NCBI Taxonomy" id="110450"/>
    <lineage>
        <taxon>Eukaryota</taxon>
        <taxon>Viridiplantae</taxon>
        <taxon>Streptophyta</taxon>
        <taxon>Embryophyta</taxon>
        <taxon>Tracheophyta</taxon>
        <taxon>Spermatophyta</taxon>
        <taxon>Magnoliopsida</taxon>
        <taxon>Liliopsida</taxon>
        <taxon>Poales</taxon>
        <taxon>Poaceae</taxon>
        <taxon>BOP clade</taxon>
        <taxon>Oryzoideae</taxon>
        <taxon>Oryzeae</taxon>
        <taxon>Oryzinae</taxon>
        <taxon>Oryza</taxon>
        <taxon>Oryza meyeriana</taxon>
    </lineage>
</organism>
<dbReference type="Proteomes" id="UP000479710">
    <property type="component" value="Unassembled WGS sequence"/>
</dbReference>
<feature type="compositionally biased region" description="Polar residues" evidence="1">
    <location>
        <begin position="8"/>
        <end position="20"/>
    </location>
</feature>
<protein>
    <submittedName>
        <fullName evidence="2">Uncharacterized protein</fullName>
    </submittedName>
</protein>
<evidence type="ECO:0000313" key="3">
    <source>
        <dbReference type="Proteomes" id="UP000479710"/>
    </source>
</evidence>
<gene>
    <name evidence="2" type="ORF">E2562_022881</name>
</gene>